<reference evidence="1 2" key="1">
    <citation type="journal article" date="2007" name="Appl. Environ. Microbiol.">
        <title>Genome sequence of the cellulolytic gliding bacterium Cytophaga hutchinsonii.</title>
        <authorList>
            <person name="Xie G."/>
            <person name="Bruce D.C."/>
            <person name="Challacombe J.F."/>
            <person name="Chertkov O."/>
            <person name="Detter J.C."/>
            <person name="Gilna P."/>
            <person name="Han C.S."/>
            <person name="Lucas S."/>
            <person name="Misra M."/>
            <person name="Myers G.L."/>
            <person name="Richardson P."/>
            <person name="Tapia R."/>
            <person name="Thayer N."/>
            <person name="Thompson L.S."/>
            <person name="Brettin T.S."/>
            <person name="Henrissat B."/>
            <person name="Wilson D.B."/>
            <person name="McBride M.J."/>
        </authorList>
    </citation>
    <scope>NUCLEOTIDE SEQUENCE [LARGE SCALE GENOMIC DNA]</scope>
    <source>
        <strain evidence="2">ATCC 33406 / DSM 1761 / CIP 103989 / NBRC 15051 / NCIMB 9469 / D465</strain>
    </source>
</reference>
<dbReference type="PROSITE" id="PS51257">
    <property type="entry name" value="PROKAR_LIPOPROTEIN"/>
    <property type="match status" value="1"/>
</dbReference>
<sequence>MKHHGILLFGILFGACSIDSPSEETHKHTDSITQNNKEENTIQIQKEQKLKKSDVDFLSVCDSLEIWKGAIQGVPQSDSTGIYVMAQCASNVHFDLIVYSEQELSLDEASDRTKGTVKAGVQGATYYAFKIPKRKSINLEEELDTYDYFFPCDVDIYKRFEDGWYLIQTKPIQSVEALGRLKLNTVFNK</sequence>
<dbReference type="KEGG" id="chu:CHU_1242"/>
<dbReference type="EMBL" id="CP000383">
    <property type="protein sequence ID" value="ABG58514.1"/>
    <property type="molecule type" value="Genomic_DNA"/>
</dbReference>
<keyword evidence="2" id="KW-1185">Reference proteome</keyword>
<dbReference type="Proteomes" id="UP000001822">
    <property type="component" value="Chromosome"/>
</dbReference>
<evidence type="ECO:0000313" key="1">
    <source>
        <dbReference type="EMBL" id="ABG58514.1"/>
    </source>
</evidence>
<protein>
    <recommendedName>
        <fullName evidence="3">Lipoprotein</fullName>
    </recommendedName>
</protein>
<dbReference type="AlphaFoldDB" id="A0A6N4SQA9"/>
<name>A0A6N4SQA9_CYTH3</name>
<evidence type="ECO:0000313" key="2">
    <source>
        <dbReference type="Proteomes" id="UP000001822"/>
    </source>
</evidence>
<proteinExistence type="predicted"/>
<gene>
    <name evidence="1" type="ordered locus">CHU_1242</name>
</gene>
<evidence type="ECO:0008006" key="3">
    <source>
        <dbReference type="Google" id="ProtNLM"/>
    </source>
</evidence>
<accession>A0A6N4SQA9</accession>
<organism evidence="1 2">
    <name type="scientific">Cytophaga hutchinsonii (strain ATCC 33406 / DSM 1761 / CIP 103989 / NBRC 15051 / NCIMB 9469 / D465)</name>
    <dbReference type="NCBI Taxonomy" id="269798"/>
    <lineage>
        <taxon>Bacteria</taxon>
        <taxon>Pseudomonadati</taxon>
        <taxon>Bacteroidota</taxon>
        <taxon>Cytophagia</taxon>
        <taxon>Cytophagales</taxon>
        <taxon>Cytophagaceae</taxon>
        <taxon>Cytophaga</taxon>
    </lineage>
</organism>